<dbReference type="HOGENOM" id="CLU_2825183_0_0_7"/>
<sequence>MAYTLQKREYLKTHKIDFEQEGHTKMYKVDLWARWNKLYPTRVVKPLALAVGYKVHVLLLASEACI</sequence>
<keyword evidence="1" id="KW-0689">Ribosomal protein</keyword>
<accession>E7AAA8</accession>
<proteinExistence type="predicted"/>
<gene>
    <name evidence="1" type="ordered locus">Hfelis_13970</name>
</gene>
<dbReference type="AlphaFoldDB" id="E7AAA8"/>
<dbReference type="Proteomes" id="UP000007934">
    <property type="component" value="Chromosome"/>
</dbReference>
<reference evidence="1 2" key="1">
    <citation type="journal article" date="2011" name="Genome Biol. Evol.">
        <title>Comparative whole genome sequence analysis of the carcinogenic bacterial model pathogen Helicobacter felis.</title>
        <authorList>
            <person name="Arnold I.C."/>
            <person name="Zigova Z."/>
            <person name="Holden M."/>
            <person name="Lawley T.D."/>
            <person name="Rad R."/>
            <person name="Dougan G."/>
            <person name="Falkow S."/>
            <person name="Bentley S.D."/>
            <person name="Muller A."/>
        </authorList>
    </citation>
    <scope>NUCLEOTIDE SEQUENCE [LARGE SCALE GENOMIC DNA]</scope>
    <source>
        <strain evidence="2">ATCC 49179 / CCUG 28539 / NCTC 12436 / CS1</strain>
    </source>
</reference>
<dbReference type="KEGG" id="hfe:HFELIS_13970"/>
<evidence type="ECO:0000313" key="1">
    <source>
        <dbReference type="EMBL" id="CBY83481.1"/>
    </source>
</evidence>
<name>E7AAA8_HELFC</name>
<protein>
    <submittedName>
        <fullName evidence="1">30S ribosomal protein S19</fullName>
    </submittedName>
</protein>
<organism evidence="1 2">
    <name type="scientific">Helicobacter felis (strain ATCC 49179 / CCUG 28539 / NCTC 12436 / CS1)</name>
    <dbReference type="NCBI Taxonomy" id="936155"/>
    <lineage>
        <taxon>Bacteria</taxon>
        <taxon>Pseudomonadati</taxon>
        <taxon>Campylobacterota</taxon>
        <taxon>Epsilonproteobacteria</taxon>
        <taxon>Campylobacterales</taxon>
        <taxon>Helicobacteraceae</taxon>
        <taxon>Helicobacter</taxon>
    </lineage>
</organism>
<evidence type="ECO:0000313" key="2">
    <source>
        <dbReference type="Proteomes" id="UP000007934"/>
    </source>
</evidence>
<keyword evidence="2" id="KW-1185">Reference proteome</keyword>
<keyword evidence="1" id="KW-0687">Ribonucleoprotein</keyword>
<dbReference type="EMBL" id="FQ670179">
    <property type="protein sequence ID" value="CBY83481.1"/>
    <property type="molecule type" value="Genomic_DNA"/>
</dbReference>
<dbReference type="GO" id="GO:0005840">
    <property type="term" value="C:ribosome"/>
    <property type="evidence" value="ECO:0007669"/>
    <property type="project" value="UniProtKB-KW"/>
</dbReference>